<name>S3EAG0_GLAL2</name>
<evidence type="ECO:0000256" key="1">
    <source>
        <dbReference type="SAM" id="MobiDB-lite"/>
    </source>
</evidence>
<accession>S3EAG0</accession>
<reference evidence="2 3" key="1">
    <citation type="journal article" date="2013" name="BMC Genomics">
        <title>Genomics-driven discovery of the pneumocandin biosynthetic gene cluster in the fungus Glarea lozoyensis.</title>
        <authorList>
            <person name="Chen L."/>
            <person name="Yue Q."/>
            <person name="Zhang X."/>
            <person name="Xiang M."/>
            <person name="Wang C."/>
            <person name="Li S."/>
            <person name="Che Y."/>
            <person name="Ortiz-Lopez F.J."/>
            <person name="Bills G.F."/>
            <person name="Liu X."/>
            <person name="An Z."/>
        </authorList>
    </citation>
    <scope>NUCLEOTIDE SEQUENCE [LARGE SCALE GENOMIC DNA]</scope>
    <source>
        <strain evidence="3">ATCC 20868 / MF5171</strain>
    </source>
</reference>
<proteinExistence type="predicted"/>
<dbReference type="HOGENOM" id="CLU_017507_1_0_1"/>
<feature type="region of interest" description="Disordered" evidence="1">
    <location>
        <begin position="1"/>
        <end position="64"/>
    </location>
</feature>
<dbReference type="STRING" id="1116229.S3EAG0"/>
<dbReference type="EMBL" id="KE145354">
    <property type="protein sequence ID" value="EPE35283.1"/>
    <property type="molecule type" value="Genomic_DNA"/>
</dbReference>
<dbReference type="AlphaFoldDB" id="S3EAG0"/>
<dbReference type="KEGG" id="glz:GLAREA_10982"/>
<dbReference type="OMA" id="FCRPMRR"/>
<keyword evidence="3" id="KW-1185">Reference proteome</keyword>
<evidence type="ECO:0000313" key="2">
    <source>
        <dbReference type="EMBL" id="EPE35283.1"/>
    </source>
</evidence>
<dbReference type="Proteomes" id="UP000016922">
    <property type="component" value="Unassembled WGS sequence"/>
</dbReference>
<evidence type="ECO:0000313" key="3">
    <source>
        <dbReference type="Proteomes" id="UP000016922"/>
    </source>
</evidence>
<dbReference type="GeneID" id="19470024"/>
<gene>
    <name evidence="2" type="ORF">GLAREA_10982</name>
</gene>
<dbReference type="RefSeq" id="XP_008077362.1">
    <property type="nucleotide sequence ID" value="XM_008079171.1"/>
</dbReference>
<organism evidence="2 3">
    <name type="scientific">Glarea lozoyensis (strain ATCC 20868 / MF5171)</name>
    <dbReference type="NCBI Taxonomy" id="1116229"/>
    <lineage>
        <taxon>Eukaryota</taxon>
        <taxon>Fungi</taxon>
        <taxon>Dikarya</taxon>
        <taxon>Ascomycota</taxon>
        <taxon>Pezizomycotina</taxon>
        <taxon>Leotiomycetes</taxon>
        <taxon>Helotiales</taxon>
        <taxon>Helotiaceae</taxon>
        <taxon>Glarea</taxon>
    </lineage>
</organism>
<dbReference type="OrthoDB" id="3912356at2759"/>
<feature type="region of interest" description="Disordered" evidence="1">
    <location>
        <begin position="464"/>
        <end position="484"/>
    </location>
</feature>
<protein>
    <submittedName>
        <fullName evidence="2">Uncharacterized protein</fullName>
    </submittedName>
</protein>
<sequence length="484" mass="53889">MADSTGRKPSLTSRLARAFKSKSSGEKLRKKSWGGPETRKPSISPTTATQTGRRSMGSAMRPDTDYYTDQIDIQTGERRDDTELLHSLAHTGSFDSLNQAFKEHVWHKDSPRGNELFSQLPQNVWEIFVSHLTLPAAASLALTCKVIQTRLGSDIFTILNQPLHREDKISFLLLLDSTLPKHLLCYQCTTYHRRTQIGHEKLKATSIPNPLYHCPLANEPTPIPLNHRLIPSHRLPFPFTQLVIRGQRYGPSYGIPADALSRRHRPSSSPWTHTLSYSINSGHLLLRSTSSAFAAPGLPPSGQRNLLYCPAEDYTPYFSVCAHWRDGLLMSLCKCALSHIPIPPPPITTQLHAGPAITLPKPAGTIVTLCSNCRPMRRCPDCPSEYLIELRFTEDRAEPVPSMRFKQAISVTRWADLGDGSTPVGREWAAINGTGEAYESFEHVGKRGISGVFEQRNGVTLPGQRMLSLNPKGERLGEEGDGWY</sequence>
<feature type="compositionally biased region" description="Polar residues" evidence="1">
    <location>
        <begin position="41"/>
        <end position="53"/>
    </location>
</feature>
<dbReference type="eggNOG" id="ENOG502SIJT">
    <property type="taxonomic scope" value="Eukaryota"/>
</dbReference>